<dbReference type="GO" id="GO:0005886">
    <property type="term" value="C:plasma membrane"/>
    <property type="evidence" value="ECO:0007669"/>
    <property type="project" value="UniProtKB-SubCell"/>
</dbReference>
<keyword evidence="5" id="KW-1133">Transmembrane helix</keyword>
<reference evidence="8" key="1">
    <citation type="submission" date="2016-10" db="EMBL/GenBank/DDBJ databases">
        <authorList>
            <person name="Varghese N."/>
            <person name="Submissions S."/>
        </authorList>
    </citation>
    <scope>NUCLEOTIDE SEQUENCE [LARGE SCALE GENOMIC DNA]</scope>
    <source>
        <strain evidence="8">CECT 8338</strain>
    </source>
</reference>
<evidence type="ECO:0000259" key="6">
    <source>
        <dbReference type="PROSITE" id="PS50887"/>
    </source>
</evidence>
<feature type="domain" description="GGDEF" evidence="6">
    <location>
        <begin position="253"/>
        <end position="383"/>
    </location>
</feature>
<dbReference type="PANTHER" id="PTHR45138">
    <property type="entry name" value="REGULATORY COMPONENTS OF SENSORY TRANSDUCTION SYSTEM"/>
    <property type="match status" value="1"/>
</dbReference>
<keyword evidence="8" id="KW-1185">Reference proteome</keyword>
<dbReference type="EMBL" id="LT629787">
    <property type="protein sequence ID" value="SDU35777.1"/>
    <property type="molecule type" value="Genomic_DNA"/>
</dbReference>
<evidence type="ECO:0000256" key="3">
    <source>
        <dbReference type="ARBA" id="ARBA00012528"/>
    </source>
</evidence>
<feature type="transmembrane region" description="Helical" evidence="5">
    <location>
        <begin position="164"/>
        <end position="183"/>
    </location>
</feature>
<dbReference type="FunFam" id="3.30.70.270:FF:000001">
    <property type="entry name" value="Diguanylate cyclase domain protein"/>
    <property type="match status" value="1"/>
</dbReference>
<feature type="transmembrane region" description="Helical" evidence="5">
    <location>
        <begin position="108"/>
        <end position="127"/>
    </location>
</feature>
<accession>A0A1H2HV89</accession>
<proteinExistence type="predicted"/>
<evidence type="ECO:0000256" key="1">
    <source>
        <dbReference type="ARBA" id="ARBA00001946"/>
    </source>
</evidence>
<name>A0A1H2HV89_9GAMM</name>
<gene>
    <name evidence="7" type="ORF">SAMN05216210_3338</name>
</gene>
<feature type="transmembrane region" description="Helical" evidence="5">
    <location>
        <begin position="41"/>
        <end position="62"/>
    </location>
</feature>
<sequence length="386" mass="42820">MLSNTLWKRFSHLLDDDLQGGDLPSLLGPRRHMLLLSRRRAILIVNRVRLFALLFAVLTPLWSLIDIMVFPPELWLKLLVLRLLVSATFFFLLTCYQPTGELRQAYKALAILFAIPTVFYISSHTLLGSFELHSMSEAVGAGYAFLPFVLMAGMAIFPLTLSENLVVILLVLGAQALAGYLSWSVLDWPSFAGAFWLLMLIGGVGALAGMSQLAFMLALVRTAIRDPLTGIFSRGSGEEILKLKWDAAQRNNSALALAFIDLDNFKALNDTWGHEAGDIALRDSAEHMLRSLRSADSLVRWGGEEFLLIMPDTDMTQARRALDRVTQQGLGLRPEGQPLTASIGLAELRFDRANSREELLQLADQRMYQAKQNGRNQVCAMSLAAA</sequence>
<dbReference type="RefSeq" id="WP_092389111.1">
    <property type="nucleotide sequence ID" value="NZ_LT629787.1"/>
</dbReference>
<evidence type="ECO:0000256" key="4">
    <source>
        <dbReference type="ARBA" id="ARBA00034247"/>
    </source>
</evidence>
<dbReference type="GO" id="GO:1902201">
    <property type="term" value="P:negative regulation of bacterial-type flagellum-dependent cell motility"/>
    <property type="evidence" value="ECO:0007669"/>
    <property type="project" value="TreeGrafter"/>
</dbReference>
<dbReference type="NCBIfam" id="TIGR00254">
    <property type="entry name" value="GGDEF"/>
    <property type="match status" value="1"/>
</dbReference>
<comment type="cofactor">
    <cofactor evidence="1">
        <name>Mg(2+)</name>
        <dbReference type="ChEBI" id="CHEBI:18420"/>
    </cofactor>
</comment>
<dbReference type="InterPro" id="IPR050469">
    <property type="entry name" value="Diguanylate_Cyclase"/>
</dbReference>
<dbReference type="InterPro" id="IPR029787">
    <property type="entry name" value="Nucleotide_cyclase"/>
</dbReference>
<dbReference type="GO" id="GO:0052621">
    <property type="term" value="F:diguanylate cyclase activity"/>
    <property type="evidence" value="ECO:0007669"/>
    <property type="project" value="UniProtKB-EC"/>
</dbReference>
<dbReference type="InterPro" id="IPR000160">
    <property type="entry name" value="GGDEF_dom"/>
</dbReference>
<protein>
    <recommendedName>
        <fullName evidence="3">diguanylate cyclase</fullName>
        <ecNumber evidence="3">2.7.7.65</ecNumber>
    </recommendedName>
</protein>
<evidence type="ECO:0000256" key="5">
    <source>
        <dbReference type="SAM" id="Phobius"/>
    </source>
</evidence>
<dbReference type="PANTHER" id="PTHR45138:SF9">
    <property type="entry name" value="DIGUANYLATE CYCLASE DGCM-RELATED"/>
    <property type="match status" value="1"/>
</dbReference>
<dbReference type="InterPro" id="IPR043128">
    <property type="entry name" value="Rev_trsase/Diguanyl_cyclase"/>
</dbReference>
<dbReference type="AlphaFoldDB" id="A0A1H2HV89"/>
<dbReference type="EC" id="2.7.7.65" evidence="3"/>
<dbReference type="Pfam" id="PF00990">
    <property type="entry name" value="GGDEF"/>
    <property type="match status" value="1"/>
</dbReference>
<dbReference type="CDD" id="cd01949">
    <property type="entry name" value="GGDEF"/>
    <property type="match status" value="1"/>
</dbReference>
<dbReference type="Gene3D" id="3.30.70.270">
    <property type="match status" value="1"/>
</dbReference>
<dbReference type="PROSITE" id="PS50887">
    <property type="entry name" value="GGDEF"/>
    <property type="match status" value="1"/>
</dbReference>
<keyword evidence="5" id="KW-0472">Membrane</keyword>
<dbReference type="GO" id="GO:0043709">
    <property type="term" value="P:cell adhesion involved in single-species biofilm formation"/>
    <property type="evidence" value="ECO:0007669"/>
    <property type="project" value="TreeGrafter"/>
</dbReference>
<dbReference type="STRING" id="1434072.SAMN05216210_3338"/>
<evidence type="ECO:0000313" key="7">
    <source>
        <dbReference type="EMBL" id="SDU35777.1"/>
    </source>
</evidence>
<organism evidence="7 8">
    <name type="scientific">Halopseudomonas salegens</name>
    <dbReference type="NCBI Taxonomy" id="1434072"/>
    <lineage>
        <taxon>Bacteria</taxon>
        <taxon>Pseudomonadati</taxon>
        <taxon>Pseudomonadota</taxon>
        <taxon>Gammaproteobacteria</taxon>
        <taxon>Pseudomonadales</taxon>
        <taxon>Pseudomonadaceae</taxon>
        <taxon>Halopseudomonas</taxon>
    </lineage>
</organism>
<feature type="transmembrane region" description="Helical" evidence="5">
    <location>
        <begin position="74"/>
        <end position="96"/>
    </location>
</feature>
<evidence type="ECO:0000256" key="2">
    <source>
        <dbReference type="ARBA" id="ARBA00004533"/>
    </source>
</evidence>
<keyword evidence="5" id="KW-0812">Transmembrane</keyword>
<dbReference type="OrthoDB" id="5296913at2"/>
<dbReference type="SMART" id="SM00267">
    <property type="entry name" value="GGDEF"/>
    <property type="match status" value="1"/>
</dbReference>
<comment type="subcellular location">
    <subcellularLocation>
        <location evidence="2">Cell inner membrane</location>
    </subcellularLocation>
</comment>
<dbReference type="SUPFAM" id="SSF55073">
    <property type="entry name" value="Nucleotide cyclase"/>
    <property type="match status" value="1"/>
</dbReference>
<feature type="transmembrane region" description="Helical" evidence="5">
    <location>
        <begin position="139"/>
        <end position="157"/>
    </location>
</feature>
<comment type="catalytic activity">
    <reaction evidence="4">
        <text>2 GTP = 3',3'-c-di-GMP + 2 diphosphate</text>
        <dbReference type="Rhea" id="RHEA:24898"/>
        <dbReference type="ChEBI" id="CHEBI:33019"/>
        <dbReference type="ChEBI" id="CHEBI:37565"/>
        <dbReference type="ChEBI" id="CHEBI:58805"/>
        <dbReference type="EC" id="2.7.7.65"/>
    </reaction>
</comment>
<dbReference type="Proteomes" id="UP000243924">
    <property type="component" value="Chromosome I"/>
</dbReference>
<feature type="transmembrane region" description="Helical" evidence="5">
    <location>
        <begin position="195"/>
        <end position="220"/>
    </location>
</feature>
<evidence type="ECO:0000313" key="8">
    <source>
        <dbReference type="Proteomes" id="UP000243924"/>
    </source>
</evidence>